<dbReference type="CDD" id="cd00130">
    <property type="entry name" value="PAS"/>
    <property type="match status" value="1"/>
</dbReference>
<protein>
    <recommendedName>
        <fullName evidence="3">histidine kinase</fullName>
        <ecNumber evidence="3">2.7.13.3</ecNumber>
    </recommendedName>
</protein>
<dbReference type="Gene3D" id="1.10.287.130">
    <property type="match status" value="1"/>
</dbReference>
<feature type="domain" description="Response regulatory" evidence="12">
    <location>
        <begin position="710"/>
        <end position="826"/>
    </location>
</feature>
<dbReference type="InterPro" id="IPR005467">
    <property type="entry name" value="His_kinase_dom"/>
</dbReference>
<reference evidence="15 16" key="1">
    <citation type="submission" date="2020-04" db="EMBL/GenBank/DDBJ databases">
        <title>Usitatibacter rugosus gen. nov., sp. nov. and Usitatibacter palustris sp. nov., novel members of Usitatibacteraceae fam. nov. within the order Nitrosomonadales isolated from soil.</title>
        <authorList>
            <person name="Huber K.J."/>
            <person name="Neumann-Schaal M."/>
            <person name="Geppert A."/>
            <person name="Luckner M."/>
            <person name="Wanner G."/>
            <person name="Overmann J."/>
        </authorList>
    </citation>
    <scope>NUCLEOTIDE SEQUENCE [LARGE SCALE GENOMIC DNA]</scope>
    <source>
        <strain evidence="15 16">Swamp67</strain>
    </source>
</reference>
<dbReference type="InterPro" id="IPR001789">
    <property type="entry name" value="Sig_transdc_resp-reg_receiver"/>
</dbReference>
<dbReference type="SUPFAM" id="SSF55785">
    <property type="entry name" value="PYP-like sensor domain (PAS domain)"/>
    <property type="match status" value="1"/>
</dbReference>
<dbReference type="Pfam" id="PF05231">
    <property type="entry name" value="MASE1"/>
    <property type="match status" value="1"/>
</dbReference>
<dbReference type="SUPFAM" id="SSF55874">
    <property type="entry name" value="ATPase domain of HSP90 chaperone/DNA topoisomerase II/histidine kinase"/>
    <property type="match status" value="1"/>
</dbReference>
<dbReference type="SUPFAM" id="SSF47384">
    <property type="entry name" value="Homodimeric domain of signal transducing histidine kinase"/>
    <property type="match status" value="1"/>
</dbReference>
<dbReference type="InterPro" id="IPR003594">
    <property type="entry name" value="HATPase_dom"/>
</dbReference>
<evidence type="ECO:0000259" key="12">
    <source>
        <dbReference type="PROSITE" id="PS50110"/>
    </source>
</evidence>
<dbReference type="PROSITE" id="PS50109">
    <property type="entry name" value="HIS_KIN"/>
    <property type="match status" value="1"/>
</dbReference>
<dbReference type="InterPro" id="IPR036097">
    <property type="entry name" value="HisK_dim/P_sf"/>
</dbReference>
<keyword evidence="4" id="KW-1003">Cell membrane</keyword>
<dbReference type="PROSITE" id="PS50113">
    <property type="entry name" value="PAC"/>
    <property type="match status" value="1"/>
</dbReference>
<evidence type="ECO:0000256" key="3">
    <source>
        <dbReference type="ARBA" id="ARBA00012438"/>
    </source>
</evidence>
<feature type="transmembrane region" description="Helical" evidence="10">
    <location>
        <begin position="129"/>
        <end position="150"/>
    </location>
</feature>
<dbReference type="Pfam" id="PF00512">
    <property type="entry name" value="HisKA"/>
    <property type="match status" value="1"/>
</dbReference>
<organism evidence="15 16">
    <name type="scientific">Usitatibacter palustris</name>
    <dbReference type="NCBI Taxonomy" id="2732487"/>
    <lineage>
        <taxon>Bacteria</taxon>
        <taxon>Pseudomonadati</taxon>
        <taxon>Pseudomonadota</taxon>
        <taxon>Betaproteobacteria</taxon>
        <taxon>Nitrosomonadales</taxon>
        <taxon>Usitatibacteraceae</taxon>
        <taxon>Usitatibacter</taxon>
    </lineage>
</organism>
<dbReference type="Proteomes" id="UP000503096">
    <property type="component" value="Chromosome"/>
</dbReference>
<evidence type="ECO:0000256" key="9">
    <source>
        <dbReference type="PROSITE-ProRule" id="PRU00169"/>
    </source>
</evidence>
<dbReference type="SMART" id="SM00388">
    <property type="entry name" value="HisKA"/>
    <property type="match status" value="1"/>
</dbReference>
<feature type="transmembrane region" description="Helical" evidence="10">
    <location>
        <begin position="96"/>
        <end position="117"/>
    </location>
</feature>
<evidence type="ECO:0000256" key="1">
    <source>
        <dbReference type="ARBA" id="ARBA00000085"/>
    </source>
</evidence>
<dbReference type="Gene3D" id="3.30.565.10">
    <property type="entry name" value="Histidine kinase-like ATPase, C-terminal domain"/>
    <property type="match status" value="1"/>
</dbReference>
<feature type="transmembrane region" description="Helical" evidence="10">
    <location>
        <begin position="287"/>
        <end position="306"/>
    </location>
</feature>
<evidence type="ECO:0000256" key="8">
    <source>
        <dbReference type="ARBA" id="ARBA00023136"/>
    </source>
</evidence>
<dbReference type="KEGG" id="upl:DSM104440_00107"/>
<feature type="domain" description="PAS" evidence="13">
    <location>
        <begin position="318"/>
        <end position="389"/>
    </location>
</feature>
<dbReference type="PROSITE" id="PS50110">
    <property type="entry name" value="RESPONSE_REGULATORY"/>
    <property type="match status" value="1"/>
</dbReference>
<keyword evidence="15" id="KW-0808">Transferase</keyword>
<feature type="modified residue" description="4-aspartylphosphate" evidence="9">
    <location>
        <position position="761"/>
    </location>
</feature>
<sequence>MNSTAHRTTPEAFTTTPTVQAIAYASFTAIYYVLAAYATDLPVQTSFPFLIWPADGLVLGVLLVAPARRWPVYLALVAVCNVAMGLHLGVPYSRVFAATMVNVASPLFVAAGLQRLGGPRVHIDTVKGVAAFLIGMAPLVGAMSILDAFYSYTRFQAPFREQWSVVFVSDMLGMILIAPLIIAWSRQGWREALTSSRARLPELIVLYVGLIITSWYVFGARPQVAGFIPPLAYLCAPFLIWAALGFGLRAATLGLAIFGLICYWHTAQGFGPFSIDGVADWRALLHLQGYLATIVVTTLFAAALLVERQQEAQTTSAWRRRYEAVIRASGNLLYELDPDTGTVLWDGDTRAVLGVGPEDLSQVRDWMERIHPDDRARMRSLRELVLTDNQARIDAEYRLRRDDGEYISIGVNGFVIAEPMGLREVRRRVIGFVQDVSDKIRAEEERRKLEAQLKQAEKMEAVGHLAGGIAHDFNNILGAILGYGELAQLKAKDPDMKRYVDTIMNAGARGKSLVTQILSYSRAESLARAPVIIAAVGREACDLIRGSSANEIDVRFRTEGEEASVMGDPTRIHQLFMNLGTNAVHAMGEEGALEVVVANEHVAQPFVARNGEAPAGEYVKITVRDTGHGIAPEVIDRIFEPFFTTKPAGRGTGLGLALVHSVVKEHQGYIDVASTLGQGTTFTVWLPMLPADELEAAPKVDPRTPGRGQVILAVDDEKQVLAALEEMLANLGYEPAGFNSSREALEAVRADPRRFEAVVSDEVMPEMSGTQLAVELRKLNPAIPIVIATGYGGAGFETRALSAGVNRVLRKPYRMNEIGEALAGFFPGE</sequence>
<dbReference type="InParanoid" id="A0A6M4H4A9"/>
<feature type="transmembrane region" description="Helical" evidence="10">
    <location>
        <begin position="45"/>
        <end position="65"/>
    </location>
</feature>
<proteinExistence type="predicted"/>
<evidence type="ECO:0000256" key="4">
    <source>
        <dbReference type="ARBA" id="ARBA00022475"/>
    </source>
</evidence>
<dbReference type="Gene3D" id="3.30.450.20">
    <property type="entry name" value="PAS domain"/>
    <property type="match status" value="1"/>
</dbReference>
<dbReference type="SMART" id="SM00091">
    <property type="entry name" value="PAS"/>
    <property type="match status" value="1"/>
</dbReference>
<dbReference type="RefSeq" id="WP_171159757.1">
    <property type="nucleotide sequence ID" value="NZ_CP053073.1"/>
</dbReference>
<comment type="catalytic activity">
    <reaction evidence="1">
        <text>ATP + protein L-histidine = ADP + protein N-phospho-L-histidine.</text>
        <dbReference type="EC" id="2.7.13.3"/>
    </reaction>
</comment>
<dbReference type="PROSITE" id="PS50112">
    <property type="entry name" value="PAS"/>
    <property type="match status" value="1"/>
</dbReference>
<gene>
    <name evidence="15" type="primary">rcsC_2</name>
    <name evidence="15" type="ORF">DSM104440_00107</name>
</gene>
<dbReference type="SUPFAM" id="SSF52172">
    <property type="entry name" value="CheY-like"/>
    <property type="match status" value="1"/>
</dbReference>
<feature type="transmembrane region" description="Helical" evidence="10">
    <location>
        <begin position="162"/>
        <end position="184"/>
    </location>
</feature>
<dbReference type="InterPro" id="IPR000014">
    <property type="entry name" value="PAS"/>
</dbReference>
<comment type="subcellular location">
    <subcellularLocation>
        <location evidence="2">Cell membrane</location>
        <topology evidence="2">Multi-pass membrane protein</topology>
    </subcellularLocation>
</comment>
<dbReference type="PANTHER" id="PTHR43065">
    <property type="entry name" value="SENSOR HISTIDINE KINASE"/>
    <property type="match status" value="1"/>
</dbReference>
<feature type="transmembrane region" description="Helical" evidence="10">
    <location>
        <begin position="72"/>
        <end position="90"/>
    </location>
</feature>
<evidence type="ECO:0000313" key="16">
    <source>
        <dbReference type="Proteomes" id="UP000503096"/>
    </source>
</evidence>
<evidence type="ECO:0000313" key="15">
    <source>
        <dbReference type="EMBL" id="QJR13324.1"/>
    </source>
</evidence>
<feature type="domain" description="Histidine kinase" evidence="11">
    <location>
        <begin position="468"/>
        <end position="690"/>
    </location>
</feature>
<feature type="transmembrane region" description="Helical" evidence="10">
    <location>
        <begin position="200"/>
        <end position="218"/>
    </location>
</feature>
<dbReference type="InterPro" id="IPR004358">
    <property type="entry name" value="Sig_transdc_His_kin-like_C"/>
</dbReference>
<dbReference type="Pfam" id="PF02518">
    <property type="entry name" value="HATPase_c"/>
    <property type="match status" value="1"/>
</dbReference>
<evidence type="ECO:0000256" key="7">
    <source>
        <dbReference type="ARBA" id="ARBA00022989"/>
    </source>
</evidence>
<feature type="transmembrane region" description="Helical" evidence="10">
    <location>
        <begin position="250"/>
        <end position="267"/>
    </location>
</feature>
<dbReference type="Pfam" id="PF00072">
    <property type="entry name" value="Response_reg"/>
    <property type="match status" value="1"/>
</dbReference>
<evidence type="ECO:0000259" key="14">
    <source>
        <dbReference type="PROSITE" id="PS50113"/>
    </source>
</evidence>
<dbReference type="InterPro" id="IPR000700">
    <property type="entry name" value="PAS-assoc_C"/>
</dbReference>
<dbReference type="GO" id="GO:0005886">
    <property type="term" value="C:plasma membrane"/>
    <property type="evidence" value="ECO:0007669"/>
    <property type="project" value="UniProtKB-SubCell"/>
</dbReference>
<dbReference type="InterPro" id="IPR003661">
    <property type="entry name" value="HisK_dim/P_dom"/>
</dbReference>
<keyword evidence="6 10" id="KW-0812">Transmembrane</keyword>
<evidence type="ECO:0000259" key="13">
    <source>
        <dbReference type="PROSITE" id="PS50112"/>
    </source>
</evidence>
<dbReference type="InterPro" id="IPR007895">
    <property type="entry name" value="MASE1"/>
</dbReference>
<dbReference type="AlphaFoldDB" id="A0A6M4H4A9"/>
<dbReference type="InterPro" id="IPR013655">
    <property type="entry name" value="PAS_fold_3"/>
</dbReference>
<evidence type="ECO:0000259" key="11">
    <source>
        <dbReference type="PROSITE" id="PS50109"/>
    </source>
</evidence>
<dbReference type="GO" id="GO:0000155">
    <property type="term" value="F:phosphorelay sensor kinase activity"/>
    <property type="evidence" value="ECO:0007669"/>
    <property type="project" value="InterPro"/>
</dbReference>
<dbReference type="EC" id="2.7.13.3" evidence="3"/>
<keyword evidence="7 10" id="KW-1133">Transmembrane helix</keyword>
<dbReference type="InterPro" id="IPR036890">
    <property type="entry name" value="HATPase_C_sf"/>
</dbReference>
<evidence type="ECO:0000256" key="2">
    <source>
        <dbReference type="ARBA" id="ARBA00004651"/>
    </source>
</evidence>
<keyword evidence="16" id="KW-1185">Reference proteome</keyword>
<dbReference type="CDD" id="cd00156">
    <property type="entry name" value="REC"/>
    <property type="match status" value="1"/>
</dbReference>
<dbReference type="InterPro" id="IPR035965">
    <property type="entry name" value="PAS-like_dom_sf"/>
</dbReference>
<dbReference type="CDD" id="cd00082">
    <property type="entry name" value="HisKA"/>
    <property type="match status" value="1"/>
</dbReference>
<evidence type="ECO:0000256" key="5">
    <source>
        <dbReference type="ARBA" id="ARBA00022553"/>
    </source>
</evidence>
<dbReference type="SMART" id="SM00387">
    <property type="entry name" value="HATPase_c"/>
    <property type="match status" value="1"/>
</dbReference>
<accession>A0A6M4H4A9</accession>
<evidence type="ECO:0000256" key="10">
    <source>
        <dbReference type="SAM" id="Phobius"/>
    </source>
</evidence>
<dbReference type="PRINTS" id="PR00344">
    <property type="entry name" value="BCTRLSENSOR"/>
</dbReference>
<feature type="transmembrane region" description="Helical" evidence="10">
    <location>
        <begin position="21"/>
        <end position="39"/>
    </location>
</feature>
<feature type="domain" description="PAC" evidence="14">
    <location>
        <begin position="393"/>
        <end position="448"/>
    </location>
</feature>
<keyword evidence="5 9" id="KW-0597">Phosphoprotein</keyword>
<dbReference type="NCBIfam" id="TIGR00229">
    <property type="entry name" value="sensory_box"/>
    <property type="match status" value="1"/>
</dbReference>
<keyword evidence="8 10" id="KW-0472">Membrane</keyword>
<dbReference type="InterPro" id="IPR011006">
    <property type="entry name" value="CheY-like_superfamily"/>
</dbReference>
<dbReference type="PANTHER" id="PTHR43065:SF42">
    <property type="entry name" value="TWO-COMPONENT SENSOR PPRA"/>
    <property type="match status" value="1"/>
</dbReference>
<dbReference type="Pfam" id="PF08447">
    <property type="entry name" value="PAS_3"/>
    <property type="match status" value="1"/>
</dbReference>
<dbReference type="Gene3D" id="3.40.50.2300">
    <property type="match status" value="1"/>
</dbReference>
<name>A0A6M4H4A9_9PROT</name>
<evidence type="ECO:0000256" key="6">
    <source>
        <dbReference type="ARBA" id="ARBA00022692"/>
    </source>
</evidence>
<dbReference type="EMBL" id="CP053073">
    <property type="protein sequence ID" value="QJR13324.1"/>
    <property type="molecule type" value="Genomic_DNA"/>
</dbReference>
<dbReference type="SMART" id="SM00448">
    <property type="entry name" value="REC"/>
    <property type="match status" value="1"/>
</dbReference>
<keyword evidence="15" id="KW-0418">Kinase</keyword>